<dbReference type="InterPro" id="IPR051533">
    <property type="entry name" value="WaaL-like"/>
</dbReference>
<organism evidence="7 8">
    <name type="scientific">Bradyrhizobium japonicum</name>
    <dbReference type="NCBI Taxonomy" id="375"/>
    <lineage>
        <taxon>Bacteria</taxon>
        <taxon>Pseudomonadati</taxon>
        <taxon>Pseudomonadota</taxon>
        <taxon>Alphaproteobacteria</taxon>
        <taxon>Hyphomicrobiales</taxon>
        <taxon>Nitrobacteraceae</taxon>
        <taxon>Bradyrhizobium</taxon>
    </lineage>
</organism>
<keyword evidence="8" id="KW-1185">Reference proteome</keyword>
<reference evidence="7 8" key="1">
    <citation type="submission" date="2024-06" db="EMBL/GenBank/DDBJ databases">
        <title>Genomic Encyclopedia of Type Strains, Phase V (KMG-V): Genome sequencing to study the core and pangenomes of soil and plant-associated prokaryotes.</title>
        <authorList>
            <person name="Whitman W."/>
        </authorList>
    </citation>
    <scope>NUCLEOTIDE SEQUENCE [LARGE SCALE GENOMIC DNA]</scope>
    <source>
        <strain evidence="7 8">USDA 160</strain>
    </source>
</reference>
<dbReference type="InterPro" id="IPR007016">
    <property type="entry name" value="O-antigen_ligase-rel_domated"/>
</dbReference>
<protein>
    <submittedName>
        <fullName evidence="7">O-antigen ligase</fullName>
    </submittedName>
</protein>
<feature type="domain" description="O-antigen ligase-related" evidence="6">
    <location>
        <begin position="211"/>
        <end position="356"/>
    </location>
</feature>
<evidence type="ECO:0000313" key="7">
    <source>
        <dbReference type="EMBL" id="MET4716117.1"/>
    </source>
</evidence>
<dbReference type="GO" id="GO:0016874">
    <property type="term" value="F:ligase activity"/>
    <property type="evidence" value="ECO:0007669"/>
    <property type="project" value="UniProtKB-KW"/>
</dbReference>
<dbReference type="EMBL" id="JBEPTQ010000001">
    <property type="protein sequence ID" value="MET4716117.1"/>
    <property type="molecule type" value="Genomic_DNA"/>
</dbReference>
<evidence type="ECO:0000256" key="4">
    <source>
        <dbReference type="ARBA" id="ARBA00023136"/>
    </source>
</evidence>
<evidence type="ECO:0000256" key="5">
    <source>
        <dbReference type="SAM" id="Phobius"/>
    </source>
</evidence>
<feature type="transmembrane region" description="Helical" evidence="5">
    <location>
        <begin position="344"/>
        <end position="365"/>
    </location>
</feature>
<name>A0ABV2RGQ8_BRAJP</name>
<keyword evidence="4 5" id="KW-0472">Membrane</keyword>
<accession>A0ABV2RGQ8</accession>
<feature type="transmembrane region" description="Helical" evidence="5">
    <location>
        <begin position="204"/>
        <end position="221"/>
    </location>
</feature>
<dbReference type="RefSeq" id="WP_354269862.1">
    <property type="nucleotide sequence ID" value="NZ_JBEPTQ010000001.1"/>
</dbReference>
<comment type="subcellular location">
    <subcellularLocation>
        <location evidence="1">Membrane</location>
        <topology evidence="1">Multi-pass membrane protein</topology>
    </subcellularLocation>
</comment>
<sequence>MSLSAARKFEVAPSFWGQWIVCAALFVAWVGFTPVFIFGEGDMQLASLEAGGGDLAKQCAFAALFALVVWRVWYEEGVESLGSVPVWLAMVLLWCLVSVVWAVDPMIAVRRVLLLVMVTVAISLVVRRMTGPEFLNALFMISVAILFLDWVALLVSPNGVHTAAGPDVGLIGDWRGAHIHKNETGAFTAIATIVFIDRAMRDRSFLVCPLLALLAVCFLIGTGSKTSLGLLFVAIAFGVVAATTWPYRRLRLVVCSLAIVCVLGFLNFYNREISELLSKLDDPGAFTGRPQIWAIASSYFVDHPFLGAGYGSFWAIGKASPVFQYADGWVAEQIDHTHNGYLNIAIQVGAAGLVLTLIAAVIMPAKELFSAERLGRDRFVLTALLFFIVFRDFLEDSIVDRSNPCWIILVGVAALVNRETVVETYRAIQGRYRRLRVVQPIP</sequence>
<feature type="transmembrane region" description="Helical" evidence="5">
    <location>
        <begin position="112"/>
        <end position="129"/>
    </location>
</feature>
<comment type="caution">
    <text evidence="7">The sequence shown here is derived from an EMBL/GenBank/DDBJ whole genome shotgun (WGS) entry which is preliminary data.</text>
</comment>
<dbReference type="PANTHER" id="PTHR37422:SF21">
    <property type="entry name" value="EXOQ-LIKE PROTEIN"/>
    <property type="match status" value="1"/>
</dbReference>
<evidence type="ECO:0000256" key="2">
    <source>
        <dbReference type="ARBA" id="ARBA00022692"/>
    </source>
</evidence>
<keyword evidence="3 5" id="KW-1133">Transmembrane helix</keyword>
<keyword evidence="7" id="KW-0436">Ligase</keyword>
<dbReference type="PANTHER" id="PTHR37422">
    <property type="entry name" value="TEICHURONIC ACID BIOSYNTHESIS PROTEIN TUAE"/>
    <property type="match status" value="1"/>
</dbReference>
<feature type="transmembrane region" description="Helical" evidence="5">
    <location>
        <begin position="135"/>
        <end position="155"/>
    </location>
</feature>
<evidence type="ECO:0000256" key="1">
    <source>
        <dbReference type="ARBA" id="ARBA00004141"/>
    </source>
</evidence>
<proteinExistence type="predicted"/>
<feature type="transmembrane region" description="Helical" evidence="5">
    <location>
        <begin position="86"/>
        <end position="103"/>
    </location>
</feature>
<feature type="transmembrane region" description="Helical" evidence="5">
    <location>
        <begin position="227"/>
        <end position="245"/>
    </location>
</feature>
<evidence type="ECO:0000256" key="3">
    <source>
        <dbReference type="ARBA" id="ARBA00022989"/>
    </source>
</evidence>
<feature type="transmembrane region" description="Helical" evidence="5">
    <location>
        <begin position="16"/>
        <end position="38"/>
    </location>
</feature>
<dbReference type="Pfam" id="PF04932">
    <property type="entry name" value="Wzy_C"/>
    <property type="match status" value="1"/>
</dbReference>
<feature type="transmembrane region" description="Helical" evidence="5">
    <location>
        <begin position="252"/>
        <end position="269"/>
    </location>
</feature>
<evidence type="ECO:0000313" key="8">
    <source>
        <dbReference type="Proteomes" id="UP001549291"/>
    </source>
</evidence>
<dbReference type="Proteomes" id="UP001549291">
    <property type="component" value="Unassembled WGS sequence"/>
</dbReference>
<gene>
    <name evidence="7" type="ORF">ABIF63_000220</name>
</gene>
<keyword evidence="2 5" id="KW-0812">Transmembrane</keyword>
<evidence type="ECO:0000259" key="6">
    <source>
        <dbReference type="Pfam" id="PF04932"/>
    </source>
</evidence>